<dbReference type="Proteomes" id="UP000886885">
    <property type="component" value="Chromosome 6A"/>
</dbReference>
<feature type="transmembrane region" description="Helical" evidence="1">
    <location>
        <begin position="12"/>
        <end position="29"/>
    </location>
</feature>
<feature type="domain" description="Alpha 1,4-glycosyltransferase" evidence="2">
    <location>
        <begin position="169"/>
        <end position="269"/>
    </location>
</feature>
<dbReference type="Pfam" id="PF04572">
    <property type="entry name" value="Gb3_synth"/>
    <property type="match status" value="1"/>
</dbReference>
<dbReference type="PANTHER" id="PTHR46781">
    <property type="entry name" value="ALPHA 1,4-GLYCOSYLTRANSFERASE FAMILY PROTEIN"/>
    <property type="match status" value="1"/>
</dbReference>
<name>A0A8X7ZLK0_POPTO</name>
<evidence type="ECO:0000259" key="2">
    <source>
        <dbReference type="Pfam" id="PF04572"/>
    </source>
</evidence>
<protein>
    <recommendedName>
        <fullName evidence="2">Alpha 1,4-glycosyltransferase domain-containing protein</fullName>
    </recommendedName>
</protein>
<organism evidence="3 4">
    <name type="scientific">Populus tomentosa</name>
    <name type="common">Chinese white poplar</name>
    <dbReference type="NCBI Taxonomy" id="118781"/>
    <lineage>
        <taxon>Eukaryota</taxon>
        <taxon>Viridiplantae</taxon>
        <taxon>Streptophyta</taxon>
        <taxon>Embryophyta</taxon>
        <taxon>Tracheophyta</taxon>
        <taxon>Spermatophyta</taxon>
        <taxon>Magnoliopsida</taxon>
        <taxon>eudicotyledons</taxon>
        <taxon>Gunneridae</taxon>
        <taxon>Pentapetalae</taxon>
        <taxon>rosids</taxon>
        <taxon>fabids</taxon>
        <taxon>Malpighiales</taxon>
        <taxon>Salicaceae</taxon>
        <taxon>Saliceae</taxon>
        <taxon>Populus</taxon>
    </lineage>
</organism>
<dbReference type="InterPro" id="IPR007652">
    <property type="entry name" value="A1-4-GlycosylTfrase_dom"/>
</dbReference>
<dbReference type="PANTHER" id="PTHR46781:SF2">
    <property type="entry name" value="ALPHA 1,4-GLYCOSYLTRANSFERASE FAMILY PROTEIN"/>
    <property type="match status" value="1"/>
</dbReference>
<evidence type="ECO:0000313" key="3">
    <source>
        <dbReference type="EMBL" id="KAG6771661.1"/>
    </source>
</evidence>
<dbReference type="OrthoDB" id="409543at2759"/>
<reference evidence="3" key="1">
    <citation type="journal article" date="2020" name="bioRxiv">
        <title>Hybrid origin of Populus tomentosa Carr. identified through genome sequencing and phylogenomic analysis.</title>
        <authorList>
            <person name="An X."/>
            <person name="Gao K."/>
            <person name="Chen Z."/>
            <person name="Li J."/>
            <person name="Yang X."/>
            <person name="Yang X."/>
            <person name="Zhou J."/>
            <person name="Guo T."/>
            <person name="Zhao T."/>
            <person name="Huang S."/>
            <person name="Miao D."/>
            <person name="Khan W.U."/>
            <person name="Rao P."/>
            <person name="Ye M."/>
            <person name="Lei B."/>
            <person name="Liao W."/>
            <person name="Wang J."/>
            <person name="Ji L."/>
            <person name="Li Y."/>
            <person name="Guo B."/>
            <person name="Mustafa N.S."/>
            <person name="Li S."/>
            <person name="Yun Q."/>
            <person name="Keller S.R."/>
            <person name="Mao J."/>
            <person name="Zhang R."/>
            <person name="Strauss S.H."/>
        </authorList>
    </citation>
    <scope>NUCLEOTIDE SEQUENCE</scope>
    <source>
        <strain evidence="3">GM15</strain>
        <tissue evidence="3">Leaf</tissue>
    </source>
</reference>
<keyword evidence="1" id="KW-1133">Transmembrane helix</keyword>
<dbReference type="EMBL" id="JAAWWB010000011">
    <property type="protein sequence ID" value="KAG6771661.1"/>
    <property type="molecule type" value="Genomic_DNA"/>
</dbReference>
<comment type="caution">
    <text evidence="3">The sequence shown here is derived from an EMBL/GenBank/DDBJ whole genome shotgun (WGS) entry which is preliminary data.</text>
</comment>
<evidence type="ECO:0000313" key="4">
    <source>
        <dbReference type="Proteomes" id="UP000886885"/>
    </source>
</evidence>
<sequence length="271" mass="31055">MLDYQQLCRGKTPILFATAPTAIIFFVYANSIISTVSLQSFFVDTKQFSGELHVHTTERQIMLTAIIMQPLRSMQKVIKEVDHIEHQRSVIPPFNLTEEERIAWFRKKKPELLQLPDLSFMFKKTPAETWFEEMKSGNKDPGEIPLSQNLSNLIILAVLNKLNNAVVVFDMNHPLPFKFIEEFASTFGGNKWGHNGPYLISRFVQKVAERPGYNFTILPPMAFYPAGWNRIGGFFKKSESNAESRWVNAKLLQLISGETYGIHLGNRQSSR</sequence>
<gene>
    <name evidence="3" type="ORF">POTOM_023041</name>
</gene>
<dbReference type="AlphaFoldDB" id="A0A8X7ZLK0"/>
<keyword evidence="1" id="KW-0472">Membrane</keyword>
<evidence type="ECO:0000256" key="1">
    <source>
        <dbReference type="SAM" id="Phobius"/>
    </source>
</evidence>
<proteinExistence type="predicted"/>
<accession>A0A8X7ZLK0</accession>
<keyword evidence="4" id="KW-1185">Reference proteome</keyword>
<keyword evidence="1" id="KW-0812">Transmembrane</keyword>
<dbReference type="InterPro" id="IPR044789">
    <property type="entry name" value="Put_A1-4-GlycosylTfrase_plant"/>
</dbReference>